<dbReference type="InterPro" id="IPR019734">
    <property type="entry name" value="TPR_rpt"/>
</dbReference>
<comment type="caution">
    <text evidence="4">The sequence shown here is derived from an EMBL/GenBank/DDBJ whole genome shotgun (WGS) entry which is preliminary data.</text>
</comment>
<keyword evidence="5" id="KW-1185">Reference proteome</keyword>
<dbReference type="OrthoDB" id="9810596at2"/>
<protein>
    <submittedName>
        <fullName evidence="4">Tetratricopeptide repeat protein</fullName>
    </submittedName>
</protein>
<evidence type="ECO:0000256" key="2">
    <source>
        <dbReference type="ARBA" id="ARBA00022803"/>
    </source>
</evidence>
<accession>A0A4R2NK07</accession>
<evidence type="ECO:0000256" key="1">
    <source>
        <dbReference type="ARBA" id="ARBA00022737"/>
    </source>
</evidence>
<dbReference type="PANTHER" id="PTHR44186:SF1">
    <property type="entry name" value="BARDET-BIEDL SYNDROME 4 PROTEIN"/>
    <property type="match status" value="1"/>
</dbReference>
<dbReference type="Pfam" id="PF13181">
    <property type="entry name" value="TPR_8"/>
    <property type="match status" value="2"/>
</dbReference>
<sequence length="416" mass="48992">MKIRIITFFLTVLCIGINAQKELEAIDSLIEIGRYKKALHQLANLSESFKKNYKIASIYEALDNNREASNYFKKALNINDDYKTKIKLGNSLLKEKKTSEVVKLYEEICHNDPENLIAKYTLGKLYLQVNQYTKAKMIFGELISNDDENANYYYQYALANPQPKKIYKRIDYYLLAYKKDNNHFNAIEKLARSFTIIKDRDSALVFINKGLALSPNHIDLNRLKINSLFRNKKYKESVTLLKHIDSIQPDEHYTHKMLGRCYFNLEDYDLAEKHFQQASRLDMDDFRSMIYLGDIAMQKKNTKMAMYFYMSGTTKGKQKRDKAYMGLANVFSEMKLPKNVLESYKSAVEENPKNYKAMFAYAQQSDNYYKDKTIGYKLYKRYEETFQGKDTLTDKFVKARLKEIKKEYFLKGEILE</sequence>
<organism evidence="4 5">
    <name type="scientific">Tenacibaculum skagerrakense</name>
    <dbReference type="NCBI Taxonomy" id="186571"/>
    <lineage>
        <taxon>Bacteria</taxon>
        <taxon>Pseudomonadati</taxon>
        <taxon>Bacteroidota</taxon>
        <taxon>Flavobacteriia</taxon>
        <taxon>Flavobacteriales</taxon>
        <taxon>Flavobacteriaceae</taxon>
        <taxon>Tenacibaculum</taxon>
    </lineage>
</organism>
<dbReference type="EMBL" id="SLXM01000015">
    <property type="protein sequence ID" value="TCP21909.1"/>
    <property type="molecule type" value="Genomic_DNA"/>
</dbReference>
<gene>
    <name evidence="4" type="ORF">EV195_11522</name>
</gene>
<dbReference type="AlphaFoldDB" id="A0A4R2NK07"/>
<dbReference type="RefSeq" id="WP_132795999.1">
    <property type="nucleotide sequence ID" value="NZ_SLXM01000015.1"/>
</dbReference>
<dbReference type="Gene3D" id="1.25.40.10">
    <property type="entry name" value="Tetratricopeptide repeat domain"/>
    <property type="match status" value="2"/>
</dbReference>
<reference evidence="4 5" key="1">
    <citation type="submission" date="2019-03" db="EMBL/GenBank/DDBJ databases">
        <title>Genomic Encyclopedia of Type Strains, Phase IV (KMG-IV): sequencing the most valuable type-strain genomes for metagenomic binning, comparative biology and taxonomic classification.</title>
        <authorList>
            <person name="Goeker M."/>
        </authorList>
    </citation>
    <scope>NUCLEOTIDE SEQUENCE [LARGE SCALE GENOMIC DNA]</scope>
    <source>
        <strain evidence="4 5">DSM 14836</strain>
    </source>
</reference>
<feature type="repeat" description="TPR" evidence="3">
    <location>
        <begin position="252"/>
        <end position="285"/>
    </location>
</feature>
<dbReference type="InterPro" id="IPR011990">
    <property type="entry name" value="TPR-like_helical_dom_sf"/>
</dbReference>
<keyword evidence="1" id="KW-0677">Repeat</keyword>
<dbReference type="PANTHER" id="PTHR44186">
    <property type="match status" value="1"/>
</dbReference>
<dbReference type="Proteomes" id="UP000294564">
    <property type="component" value="Unassembled WGS sequence"/>
</dbReference>
<dbReference type="SUPFAM" id="SSF48452">
    <property type="entry name" value="TPR-like"/>
    <property type="match status" value="1"/>
</dbReference>
<keyword evidence="2 3" id="KW-0802">TPR repeat</keyword>
<dbReference type="InterPro" id="IPR013105">
    <property type="entry name" value="TPR_2"/>
</dbReference>
<dbReference type="SMART" id="SM00028">
    <property type="entry name" value="TPR"/>
    <property type="match status" value="6"/>
</dbReference>
<evidence type="ECO:0000313" key="4">
    <source>
        <dbReference type="EMBL" id="TCP21909.1"/>
    </source>
</evidence>
<proteinExistence type="predicted"/>
<dbReference type="Pfam" id="PF07719">
    <property type="entry name" value="TPR_2"/>
    <property type="match status" value="1"/>
</dbReference>
<evidence type="ECO:0000313" key="5">
    <source>
        <dbReference type="Proteomes" id="UP000294564"/>
    </source>
</evidence>
<dbReference type="PROSITE" id="PS50005">
    <property type="entry name" value="TPR"/>
    <property type="match status" value="1"/>
</dbReference>
<name>A0A4R2NK07_9FLAO</name>
<evidence type="ECO:0000256" key="3">
    <source>
        <dbReference type="PROSITE-ProRule" id="PRU00339"/>
    </source>
</evidence>